<evidence type="ECO:0000313" key="14">
    <source>
        <dbReference type="EMBL" id="QBD78228.1"/>
    </source>
</evidence>
<dbReference type="SUPFAM" id="SSF48150">
    <property type="entry name" value="DNA-glycosylase"/>
    <property type="match status" value="1"/>
</dbReference>
<keyword evidence="9" id="KW-0408">Iron</keyword>
<dbReference type="GO" id="GO:0006298">
    <property type="term" value="P:mismatch repair"/>
    <property type="evidence" value="ECO:0007669"/>
    <property type="project" value="TreeGrafter"/>
</dbReference>
<evidence type="ECO:0000256" key="7">
    <source>
        <dbReference type="ARBA" id="ARBA00022763"/>
    </source>
</evidence>
<dbReference type="EMBL" id="CP035758">
    <property type="protein sequence ID" value="QBD78228.1"/>
    <property type="molecule type" value="Genomic_DNA"/>
</dbReference>
<evidence type="ECO:0000256" key="2">
    <source>
        <dbReference type="ARBA" id="ARBA00001966"/>
    </source>
</evidence>
<protein>
    <recommendedName>
        <fullName evidence="5">Adenine DNA glycosylase</fullName>
        <ecNumber evidence="4">3.2.2.31</ecNumber>
    </recommendedName>
</protein>
<keyword evidence="7" id="KW-0227">DNA damage</keyword>
<organism evidence="14 15">
    <name type="scientific">Ktedonosporobacter rubrisoli</name>
    <dbReference type="NCBI Taxonomy" id="2509675"/>
    <lineage>
        <taxon>Bacteria</taxon>
        <taxon>Bacillati</taxon>
        <taxon>Chloroflexota</taxon>
        <taxon>Ktedonobacteria</taxon>
        <taxon>Ktedonobacterales</taxon>
        <taxon>Ktedonosporobacteraceae</taxon>
        <taxon>Ktedonosporobacter</taxon>
    </lineage>
</organism>
<accession>A0A4P6JRV5</accession>
<gene>
    <name evidence="14" type="ORF">EPA93_20375</name>
</gene>
<evidence type="ECO:0000256" key="1">
    <source>
        <dbReference type="ARBA" id="ARBA00000843"/>
    </source>
</evidence>
<dbReference type="GO" id="GO:0034039">
    <property type="term" value="F:8-oxo-7,8-dihydroguanine DNA N-glycosylase activity"/>
    <property type="evidence" value="ECO:0007669"/>
    <property type="project" value="TreeGrafter"/>
</dbReference>
<evidence type="ECO:0000256" key="9">
    <source>
        <dbReference type="ARBA" id="ARBA00023004"/>
    </source>
</evidence>
<name>A0A4P6JRV5_KTERU</name>
<dbReference type="GO" id="GO:0046872">
    <property type="term" value="F:metal ion binding"/>
    <property type="evidence" value="ECO:0007669"/>
    <property type="project" value="UniProtKB-KW"/>
</dbReference>
<feature type="domain" description="HhH-GPD" evidence="13">
    <location>
        <begin position="54"/>
        <end position="205"/>
    </location>
</feature>
<dbReference type="AlphaFoldDB" id="A0A4P6JRV5"/>
<dbReference type="PANTHER" id="PTHR42944">
    <property type="entry name" value="ADENINE DNA GLYCOSYLASE"/>
    <property type="match status" value="1"/>
</dbReference>
<keyword evidence="10" id="KW-0411">Iron-sulfur</keyword>
<dbReference type="GO" id="GO:0035485">
    <property type="term" value="F:adenine/guanine mispair binding"/>
    <property type="evidence" value="ECO:0007669"/>
    <property type="project" value="TreeGrafter"/>
</dbReference>
<dbReference type="EC" id="3.2.2.31" evidence="4"/>
<dbReference type="Gene3D" id="1.10.1670.10">
    <property type="entry name" value="Helix-hairpin-Helix base-excision DNA repair enzymes (C-terminal)"/>
    <property type="match status" value="1"/>
</dbReference>
<evidence type="ECO:0000256" key="8">
    <source>
        <dbReference type="ARBA" id="ARBA00022801"/>
    </source>
</evidence>
<dbReference type="Proteomes" id="UP000290365">
    <property type="component" value="Chromosome"/>
</dbReference>
<keyword evidence="15" id="KW-1185">Reference proteome</keyword>
<evidence type="ECO:0000256" key="3">
    <source>
        <dbReference type="ARBA" id="ARBA00008343"/>
    </source>
</evidence>
<evidence type="ECO:0000256" key="11">
    <source>
        <dbReference type="ARBA" id="ARBA00023204"/>
    </source>
</evidence>
<dbReference type="InterPro" id="IPR044298">
    <property type="entry name" value="MIG/MutY"/>
</dbReference>
<keyword evidence="8" id="KW-0378">Hydrolase</keyword>
<comment type="cofactor">
    <cofactor evidence="2">
        <name>[4Fe-4S] cluster</name>
        <dbReference type="ChEBI" id="CHEBI:49883"/>
    </cofactor>
</comment>
<dbReference type="InterPro" id="IPR011257">
    <property type="entry name" value="DNA_glycosylase"/>
</dbReference>
<dbReference type="InterPro" id="IPR003265">
    <property type="entry name" value="HhH-GPD_domain"/>
</dbReference>
<evidence type="ECO:0000256" key="12">
    <source>
        <dbReference type="ARBA" id="ARBA00023295"/>
    </source>
</evidence>
<dbReference type="GO" id="GO:0006284">
    <property type="term" value="P:base-excision repair"/>
    <property type="evidence" value="ECO:0007669"/>
    <property type="project" value="InterPro"/>
</dbReference>
<evidence type="ECO:0000259" key="13">
    <source>
        <dbReference type="SMART" id="SM00478"/>
    </source>
</evidence>
<evidence type="ECO:0000256" key="6">
    <source>
        <dbReference type="ARBA" id="ARBA00022723"/>
    </source>
</evidence>
<dbReference type="SMART" id="SM00525">
    <property type="entry name" value="FES"/>
    <property type="match status" value="1"/>
</dbReference>
<dbReference type="GO" id="GO:0032357">
    <property type="term" value="F:oxidized purine DNA binding"/>
    <property type="evidence" value="ECO:0007669"/>
    <property type="project" value="TreeGrafter"/>
</dbReference>
<comment type="catalytic activity">
    <reaction evidence="1">
        <text>Hydrolyzes free adenine bases from 7,8-dihydro-8-oxoguanine:adenine mismatched double-stranded DNA, leaving an apurinic site.</text>
        <dbReference type="EC" id="3.2.2.31"/>
    </reaction>
</comment>
<keyword evidence="12" id="KW-0326">Glycosidase</keyword>
<evidence type="ECO:0000256" key="5">
    <source>
        <dbReference type="ARBA" id="ARBA00022023"/>
    </source>
</evidence>
<sequence length="327" mass="36637">MSAQSLSSSSSDQPAQELVNRVHASLLQWYAVEQRDLPWRSTSDPYAILVSEIMLQQTQVDRVLPKYQQFLSAFPTLADLAAASTADVISAWVPLGYNMRAVRLQSIARQVVADYNGRLPDTIEELLKLKGIGRYTAGAIACFAYRKQVATVDTNIRRVLHRIFLGLEYPTPGANDAQMLNLAERVLPPNEAYNWNQALMDLGATICTSNNPQCPSCPLQETCQAYAEMSQHSLFPSGTVLRQIRKVAEKKPRYQSQPFKSTNRYFRGRIVDLLRSLPANQRITLNLLGPRIKPDFSADDLPWLQKIVEGLAKDGLLDYAEDGVRLP</sequence>
<keyword evidence="6" id="KW-0479">Metal-binding</keyword>
<comment type="similarity">
    <text evidence="3">Belongs to the Nth/MutY family.</text>
</comment>
<dbReference type="KEGG" id="kbs:EPA93_20375"/>
<dbReference type="PANTHER" id="PTHR42944:SF1">
    <property type="entry name" value="ADENINE DNA GLYCOSYLASE"/>
    <property type="match status" value="1"/>
</dbReference>
<dbReference type="InterPro" id="IPR023170">
    <property type="entry name" value="HhH_base_excis_C"/>
</dbReference>
<evidence type="ECO:0000256" key="10">
    <source>
        <dbReference type="ARBA" id="ARBA00023014"/>
    </source>
</evidence>
<evidence type="ECO:0000313" key="15">
    <source>
        <dbReference type="Proteomes" id="UP000290365"/>
    </source>
</evidence>
<dbReference type="CDD" id="cd00056">
    <property type="entry name" value="ENDO3c"/>
    <property type="match status" value="1"/>
</dbReference>
<dbReference type="RefSeq" id="WP_129889281.1">
    <property type="nucleotide sequence ID" value="NZ_CP035758.1"/>
</dbReference>
<dbReference type="InterPro" id="IPR000445">
    <property type="entry name" value="HhH_motif"/>
</dbReference>
<reference evidence="14 15" key="1">
    <citation type="submission" date="2019-01" db="EMBL/GenBank/DDBJ databases">
        <title>Ktedonosporobacter rubrisoli SCAWS-G2.</title>
        <authorList>
            <person name="Huang Y."/>
            <person name="Yan B."/>
        </authorList>
    </citation>
    <scope>NUCLEOTIDE SEQUENCE [LARGE SCALE GENOMIC DNA]</scope>
    <source>
        <strain evidence="14 15">SCAWS-G2</strain>
    </source>
</reference>
<dbReference type="Pfam" id="PF00633">
    <property type="entry name" value="HHH"/>
    <property type="match status" value="1"/>
</dbReference>
<dbReference type="InterPro" id="IPR003651">
    <property type="entry name" value="Endonuclease3_FeS-loop_motif"/>
</dbReference>
<dbReference type="SMART" id="SM00478">
    <property type="entry name" value="ENDO3c"/>
    <property type="match status" value="1"/>
</dbReference>
<dbReference type="Pfam" id="PF00730">
    <property type="entry name" value="HhH-GPD"/>
    <property type="match status" value="1"/>
</dbReference>
<dbReference type="OrthoDB" id="9802365at2"/>
<proteinExistence type="inferred from homology"/>
<dbReference type="Gene3D" id="1.10.340.30">
    <property type="entry name" value="Hypothetical protein, domain 2"/>
    <property type="match status" value="1"/>
</dbReference>
<dbReference type="GO" id="GO:0000701">
    <property type="term" value="F:purine-specific mismatch base pair DNA N-glycosylase activity"/>
    <property type="evidence" value="ECO:0007669"/>
    <property type="project" value="UniProtKB-EC"/>
</dbReference>
<keyword evidence="11" id="KW-0234">DNA repair</keyword>
<evidence type="ECO:0000256" key="4">
    <source>
        <dbReference type="ARBA" id="ARBA00012045"/>
    </source>
</evidence>
<dbReference type="GO" id="GO:0051539">
    <property type="term" value="F:4 iron, 4 sulfur cluster binding"/>
    <property type="evidence" value="ECO:0007669"/>
    <property type="project" value="InterPro"/>
</dbReference>